<organism evidence="5 6">
    <name type="scientific">Novosphingobium pokkalii</name>
    <dbReference type="NCBI Taxonomy" id="1770194"/>
    <lineage>
        <taxon>Bacteria</taxon>
        <taxon>Pseudomonadati</taxon>
        <taxon>Pseudomonadota</taxon>
        <taxon>Alphaproteobacteria</taxon>
        <taxon>Sphingomonadales</taxon>
        <taxon>Sphingomonadaceae</taxon>
        <taxon>Novosphingobium</taxon>
    </lineage>
</organism>
<evidence type="ECO:0000256" key="3">
    <source>
        <dbReference type="ARBA" id="ARBA00022898"/>
    </source>
</evidence>
<dbReference type="PROSITE" id="PS00600">
    <property type="entry name" value="AA_TRANSFER_CLASS_3"/>
    <property type="match status" value="1"/>
</dbReference>
<dbReference type="InterPro" id="IPR015424">
    <property type="entry name" value="PyrdxlP-dep_Trfase"/>
</dbReference>
<dbReference type="Gene3D" id="3.40.640.10">
    <property type="entry name" value="Type I PLP-dependent aspartate aminotransferase-like (Major domain)"/>
    <property type="match status" value="1"/>
</dbReference>
<dbReference type="InterPro" id="IPR005814">
    <property type="entry name" value="Aminotrans_3"/>
</dbReference>
<dbReference type="InterPro" id="IPR002575">
    <property type="entry name" value="Aminoglycoside_PTrfase"/>
</dbReference>
<proteinExistence type="inferred from homology"/>
<comment type="caution">
    <text evidence="5">The sequence shown here is derived from an EMBL/GenBank/DDBJ whole genome shotgun (WGS) entry which is preliminary data.</text>
</comment>
<dbReference type="InterPro" id="IPR049704">
    <property type="entry name" value="Aminotrans_3_PPA_site"/>
</dbReference>
<name>A0ABV7V2A5_9SPHN</name>
<gene>
    <name evidence="5" type="ORF">ACFOOT_06705</name>
</gene>
<dbReference type="InterPro" id="IPR015421">
    <property type="entry name" value="PyrdxlP-dep_Trfase_major"/>
</dbReference>
<dbReference type="Gene3D" id="3.90.1200.10">
    <property type="match status" value="1"/>
</dbReference>
<reference evidence="6" key="1">
    <citation type="journal article" date="2019" name="Int. J. Syst. Evol. Microbiol.">
        <title>The Global Catalogue of Microorganisms (GCM) 10K type strain sequencing project: providing services to taxonomists for standard genome sequencing and annotation.</title>
        <authorList>
            <consortium name="The Broad Institute Genomics Platform"/>
            <consortium name="The Broad Institute Genome Sequencing Center for Infectious Disease"/>
            <person name="Wu L."/>
            <person name="Ma J."/>
        </authorList>
    </citation>
    <scope>NUCLEOTIDE SEQUENCE [LARGE SCALE GENOMIC DNA]</scope>
    <source>
        <strain evidence="6">KCTC 42224</strain>
    </source>
</reference>
<keyword evidence="6" id="KW-1185">Reference proteome</keyword>
<keyword evidence="5" id="KW-0808">Transferase</keyword>
<dbReference type="RefSeq" id="WP_191322396.1">
    <property type="nucleotide sequence ID" value="NZ_BMZP01000001.1"/>
</dbReference>
<dbReference type="CDD" id="cd00610">
    <property type="entry name" value="OAT_like"/>
    <property type="match status" value="1"/>
</dbReference>
<dbReference type="EMBL" id="JBHRYE010000011">
    <property type="protein sequence ID" value="MFC3671107.1"/>
    <property type="molecule type" value="Genomic_DNA"/>
</dbReference>
<sequence>MVQDRVLAEWGLRGDWRPLRSERDQTWHLTTGDGPGVIVKLSHRDEAVGTVDFQIGALGHIARVDPALPVPRMVETRGGALRSMIRGEDGTDHILRLLTYVDGAIAQDVFAACADPAGLRRAIGGFVARLSLALRGFFHPHAGSNRHDWDLARVTALAPALPRIADNALRAQCAQVLAEADARIYPALARTRHQVVHQDAHMGNLLVDPAEPTRVVGVIDFGDMLHGPLLADLATAADCFPDAQADPLAILADVTQGFDAVCPLEEAEIDLVFDLCCLRLVNTVLVAAARHDPADTAPDLHLGGGHKHGAMLGKLLAVGRTEATRMLRRACGFPVPALMPDPAATQAALIAQREAAMGKVWHFYQSPLHLTRGEGAWLIGADGARYLDAYNNVPQVGHSHPAVVRAIARQAAALNANTRYLADSTGAYAQALLAQAPAGFDVCAFVNSGSEANDLAAQIARFATGRHGAVVMEGAYHGITAATVELSPLTKAPPPHVACLPAPDLYRGFAPDPATSWAEATAHLASAGHAPAFLMVDTALTSNGVPDQPPGYMAGLAKAARASEALVIADEVQAGLGRLGQFWGFAVQGLEHVDLITLGKPVGNGHPLGVVLTRRALWQAFYAQCEVFSTFGGNSVACAAGQAVLDVIAREDLLTRANRIGDLLRAQLRDLAQAFPLIGDVRGRGMLTGLEFTSDPAARTPATAQAARLVEAMRENGVLVGTAGPHRSAFKLRPALTWTESEVAFFVEALRKSLKTL</sequence>
<dbReference type="Pfam" id="PF00202">
    <property type="entry name" value="Aminotran_3"/>
    <property type="match status" value="1"/>
</dbReference>
<dbReference type="SUPFAM" id="SSF53383">
    <property type="entry name" value="PLP-dependent transferases"/>
    <property type="match status" value="1"/>
</dbReference>
<dbReference type="GO" id="GO:0008483">
    <property type="term" value="F:transaminase activity"/>
    <property type="evidence" value="ECO:0007669"/>
    <property type="project" value="UniProtKB-KW"/>
</dbReference>
<keyword evidence="5" id="KW-0032">Aminotransferase</keyword>
<dbReference type="Gene3D" id="3.90.1150.10">
    <property type="entry name" value="Aspartate Aminotransferase, domain 1"/>
    <property type="match status" value="1"/>
</dbReference>
<evidence type="ECO:0000313" key="5">
    <source>
        <dbReference type="EMBL" id="MFC3671107.1"/>
    </source>
</evidence>
<dbReference type="Proteomes" id="UP001595683">
    <property type="component" value="Unassembled WGS sequence"/>
</dbReference>
<keyword evidence="3" id="KW-0663">Pyridoxal phosphate</keyword>
<dbReference type="SUPFAM" id="SSF56112">
    <property type="entry name" value="Protein kinase-like (PK-like)"/>
    <property type="match status" value="1"/>
</dbReference>
<dbReference type="Pfam" id="PF01636">
    <property type="entry name" value="APH"/>
    <property type="match status" value="1"/>
</dbReference>
<dbReference type="InterPro" id="IPR015422">
    <property type="entry name" value="PyrdxlP-dep_Trfase_small"/>
</dbReference>
<dbReference type="PANTHER" id="PTHR45688">
    <property type="match status" value="1"/>
</dbReference>
<comment type="similarity">
    <text evidence="2">Belongs to the class-III pyridoxal-phosphate-dependent aminotransferase family.</text>
</comment>
<evidence type="ECO:0000259" key="4">
    <source>
        <dbReference type="Pfam" id="PF01636"/>
    </source>
</evidence>
<dbReference type="InterPro" id="IPR011009">
    <property type="entry name" value="Kinase-like_dom_sf"/>
</dbReference>
<evidence type="ECO:0000313" key="6">
    <source>
        <dbReference type="Proteomes" id="UP001595683"/>
    </source>
</evidence>
<dbReference type="PANTHER" id="PTHR45688:SF13">
    <property type="entry name" value="ALANINE--GLYOXYLATE AMINOTRANSFERASE 2-LIKE"/>
    <property type="match status" value="1"/>
</dbReference>
<accession>A0ABV7V2A5</accession>
<evidence type="ECO:0000256" key="1">
    <source>
        <dbReference type="ARBA" id="ARBA00001933"/>
    </source>
</evidence>
<protein>
    <submittedName>
        <fullName evidence="5">Aminotransferase class III-fold pyridoxal phosphate-dependent enzyme</fullName>
    </submittedName>
</protein>
<comment type="cofactor">
    <cofactor evidence="1">
        <name>pyridoxal 5'-phosphate</name>
        <dbReference type="ChEBI" id="CHEBI:597326"/>
    </cofactor>
</comment>
<feature type="domain" description="Aminoglycoside phosphotransferase" evidence="4">
    <location>
        <begin position="16"/>
        <end position="251"/>
    </location>
</feature>
<evidence type="ECO:0000256" key="2">
    <source>
        <dbReference type="ARBA" id="ARBA00008954"/>
    </source>
</evidence>